<name>A0A9P6ZYL7_9AGAM</name>
<dbReference type="Proteomes" id="UP000714275">
    <property type="component" value="Unassembled WGS sequence"/>
</dbReference>
<gene>
    <name evidence="2" type="ORF">EV702DRAFT_1044107</name>
</gene>
<evidence type="ECO:0000313" key="2">
    <source>
        <dbReference type="EMBL" id="KAG1779170.1"/>
    </source>
</evidence>
<reference evidence="2" key="1">
    <citation type="journal article" date="2020" name="New Phytol.">
        <title>Comparative genomics reveals dynamic genome evolution in host specialist ectomycorrhizal fungi.</title>
        <authorList>
            <person name="Lofgren L.A."/>
            <person name="Nguyen N.H."/>
            <person name="Vilgalys R."/>
            <person name="Ruytinx J."/>
            <person name="Liao H.L."/>
            <person name="Branco S."/>
            <person name="Kuo A."/>
            <person name="LaButti K."/>
            <person name="Lipzen A."/>
            <person name="Andreopoulos W."/>
            <person name="Pangilinan J."/>
            <person name="Riley R."/>
            <person name="Hundley H."/>
            <person name="Na H."/>
            <person name="Barry K."/>
            <person name="Grigoriev I.V."/>
            <person name="Stajich J.E."/>
            <person name="Kennedy P.G."/>
        </authorList>
    </citation>
    <scope>NUCLEOTIDE SEQUENCE</scope>
    <source>
        <strain evidence="2">DOB743</strain>
    </source>
</reference>
<evidence type="ECO:0000256" key="1">
    <source>
        <dbReference type="SAM" id="MobiDB-lite"/>
    </source>
</evidence>
<proteinExistence type="predicted"/>
<feature type="compositionally biased region" description="Basic and acidic residues" evidence="1">
    <location>
        <begin position="352"/>
        <end position="368"/>
    </location>
</feature>
<comment type="caution">
    <text evidence="2">The sequence shown here is derived from an EMBL/GenBank/DDBJ whole genome shotgun (WGS) entry which is preliminary data.</text>
</comment>
<dbReference type="AlphaFoldDB" id="A0A9P6ZYL7"/>
<protein>
    <submittedName>
        <fullName evidence="2">Uncharacterized protein</fullName>
    </submittedName>
</protein>
<evidence type="ECO:0000313" key="3">
    <source>
        <dbReference type="Proteomes" id="UP000714275"/>
    </source>
</evidence>
<dbReference type="EMBL" id="JABBWD010000013">
    <property type="protein sequence ID" value="KAG1779170.1"/>
    <property type="molecule type" value="Genomic_DNA"/>
</dbReference>
<keyword evidence="3" id="KW-1185">Reference proteome</keyword>
<feature type="region of interest" description="Disordered" evidence="1">
    <location>
        <begin position="346"/>
        <end position="368"/>
    </location>
</feature>
<sequence>MSVSDIEVKCFSQCVANGIYDHVADAITSLGKDGLGEADFGIDWTTTVQDNYSGTNWSYVNTKDGRPFRTNIVGQIATSACGTKHSAKGTHFTKRVCLSLASVWTQFDSRNENVPLGDSDTVKWKWALSKPTLCSPNLADIWENQLTSIEDWVTEEKRRAATDSKINMCITKSSNELQYVDLIMLTSQRIYEKPEAHPRKVTPGALYDPRILYDYRGDYFQLRQNKLKQLNIYDTAENGLKLIPMHETYSKLRPGMLVLAVCDAHVYNMIQNSQPTSTRTIQYRSKPTLTNPQTFQLSVQAMKVLHPSDEPVEDRFIPILSTTSVDMSKDDSAIAGFSTFDLAISPTKKTKHANEQKHKGGKGKEKMD</sequence>
<accession>A0A9P6ZYL7</accession>
<dbReference type="OrthoDB" id="2675971at2759"/>
<organism evidence="2 3">
    <name type="scientific">Suillus placidus</name>
    <dbReference type="NCBI Taxonomy" id="48579"/>
    <lineage>
        <taxon>Eukaryota</taxon>
        <taxon>Fungi</taxon>
        <taxon>Dikarya</taxon>
        <taxon>Basidiomycota</taxon>
        <taxon>Agaricomycotina</taxon>
        <taxon>Agaricomycetes</taxon>
        <taxon>Agaricomycetidae</taxon>
        <taxon>Boletales</taxon>
        <taxon>Suillineae</taxon>
        <taxon>Suillaceae</taxon>
        <taxon>Suillus</taxon>
    </lineage>
</organism>